<evidence type="ECO:0000313" key="3">
    <source>
        <dbReference type="Proteomes" id="UP000809337"/>
    </source>
</evidence>
<feature type="chain" id="PRO_5040224553" evidence="1">
    <location>
        <begin position="22"/>
        <end position="238"/>
    </location>
</feature>
<dbReference type="Gene3D" id="3.30.110.170">
    <property type="entry name" value="Protein of unknown function (DUF541), domain 1"/>
    <property type="match status" value="1"/>
</dbReference>
<feature type="signal peptide" evidence="1">
    <location>
        <begin position="1"/>
        <end position="21"/>
    </location>
</feature>
<dbReference type="Gene3D" id="3.30.70.2970">
    <property type="entry name" value="Protein of unknown function (DUF541), domain 2"/>
    <property type="match status" value="1"/>
</dbReference>
<evidence type="ECO:0000313" key="2">
    <source>
        <dbReference type="EMBL" id="MBM2356885.1"/>
    </source>
</evidence>
<dbReference type="PANTHER" id="PTHR34387:SF2">
    <property type="entry name" value="SLR1258 PROTEIN"/>
    <property type="match status" value="1"/>
</dbReference>
<gene>
    <name evidence="2" type="ORF">JQX14_20225</name>
</gene>
<dbReference type="GO" id="GO:0006974">
    <property type="term" value="P:DNA damage response"/>
    <property type="evidence" value="ECO:0007669"/>
    <property type="project" value="TreeGrafter"/>
</dbReference>
<proteinExistence type="predicted"/>
<accession>A0A9Q2NRG8</accession>
<dbReference type="InterPro" id="IPR007497">
    <property type="entry name" value="SIMPL/DUF541"/>
</dbReference>
<dbReference type="Proteomes" id="UP000809337">
    <property type="component" value="Unassembled WGS sequence"/>
</dbReference>
<dbReference type="InterPro" id="IPR052022">
    <property type="entry name" value="26kDa_periplasmic_antigen"/>
</dbReference>
<protein>
    <submittedName>
        <fullName evidence="2">SIMPL domain-containing protein</fullName>
    </submittedName>
</protein>
<dbReference type="AlphaFoldDB" id="A0A9Q2NRG8"/>
<reference evidence="2" key="1">
    <citation type="submission" date="2021-01" db="EMBL/GenBank/DDBJ databases">
        <title>Diatom-associated Roseobacters Show Island Model of Population Structure.</title>
        <authorList>
            <person name="Qu L."/>
            <person name="Feng X."/>
            <person name="Chen Y."/>
            <person name="Li L."/>
            <person name="Wang X."/>
            <person name="Hu Z."/>
            <person name="Wang H."/>
            <person name="Luo H."/>
        </authorList>
    </citation>
    <scope>NUCLEOTIDE SEQUENCE</scope>
    <source>
        <strain evidence="2">SM26-45</strain>
    </source>
</reference>
<dbReference type="Pfam" id="PF04402">
    <property type="entry name" value="SIMPL"/>
    <property type="match status" value="1"/>
</dbReference>
<evidence type="ECO:0000256" key="1">
    <source>
        <dbReference type="SAM" id="SignalP"/>
    </source>
</evidence>
<dbReference type="EMBL" id="JAFBWN010000022">
    <property type="protein sequence ID" value="MBM2356885.1"/>
    <property type="molecule type" value="Genomic_DNA"/>
</dbReference>
<name>A0A9Q2NRG8_9RHOB</name>
<dbReference type="PANTHER" id="PTHR34387">
    <property type="entry name" value="SLR1258 PROTEIN"/>
    <property type="match status" value="1"/>
</dbReference>
<sequence>MRNMMMASALALAAMTGGALAQDTGNMMPPQIEVQGQGEVAVAPDMAVISLGVMHRAPQAQDAVKAVNENMDAILQRLTEQGIESSDVQTSQLTVYADQNMQPRDMNNGEAADKPVEFVATSMLNVRVRDLDALGGLIDLVLQDGANQMSGLRFDVQSPEPLEAQARERAVQDAMEQAAQLAAAAGVELGPVRRITAYNNGGRPKMMEMSRSMDGGAPVASGEVTVDAQVSVIFDIAQ</sequence>
<comment type="caution">
    <text evidence="2">The sequence shown here is derived from an EMBL/GenBank/DDBJ whole genome shotgun (WGS) entry which is preliminary data.</text>
</comment>
<keyword evidence="1" id="KW-0732">Signal</keyword>
<dbReference type="RefSeq" id="WP_231035723.1">
    <property type="nucleotide sequence ID" value="NZ_JAJNGX010000022.1"/>
</dbReference>
<organism evidence="2 3">
    <name type="scientific">Pseudosulfitobacter pseudonitzschiae</name>
    <dbReference type="NCBI Taxonomy" id="1402135"/>
    <lineage>
        <taxon>Bacteria</taxon>
        <taxon>Pseudomonadati</taxon>
        <taxon>Pseudomonadota</taxon>
        <taxon>Alphaproteobacteria</taxon>
        <taxon>Rhodobacterales</taxon>
        <taxon>Roseobacteraceae</taxon>
        <taxon>Pseudosulfitobacter</taxon>
    </lineage>
</organism>